<gene>
    <name evidence="2" type="ORF">NE579_13050</name>
</gene>
<accession>A0AAW5JSK5</accession>
<dbReference type="Proteomes" id="UP001204562">
    <property type="component" value="Unassembled WGS sequence"/>
</dbReference>
<comment type="caution">
    <text evidence="2">The sequence shown here is derived from an EMBL/GenBank/DDBJ whole genome shotgun (WGS) entry which is preliminary data.</text>
</comment>
<dbReference type="RefSeq" id="WP_256304560.1">
    <property type="nucleotide sequence ID" value="NZ_JANFYS010000029.1"/>
</dbReference>
<evidence type="ECO:0000256" key="1">
    <source>
        <dbReference type="SAM" id="Phobius"/>
    </source>
</evidence>
<evidence type="ECO:0000313" key="2">
    <source>
        <dbReference type="EMBL" id="MCQ4771370.1"/>
    </source>
</evidence>
<sequence length="165" mass="17800">MMELLRQWLVGVTCAAMIIALADSLTPSGTVRKVGKLVGGLVLLLAVLQPVLTFDYSAMAIAATDYQAAFGSYDLELEETDLDLMKTIIAERTGAYILDKAEAFGAHLERVTVTCQVGTGDMPYPAAVVITGTLDEAQRRTLTRQIEADLAIPADRQTYESGDLE</sequence>
<keyword evidence="1" id="KW-0812">Transmembrane</keyword>
<dbReference type="EMBL" id="JANFYS010000029">
    <property type="protein sequence ID" value="MCQ4771370.1"/>
    <property type="molecule type" value="Genomic_DNA"/>
</dbReference>
<proteinExistence type="predicted"/>
<dbReference type="AlphaFoldDB" id="A0AAW5JSK5"/>
<evidence type="ECO:0000313" key="3">
    <source>
        <dbReference type="Proteomes" id="UP001204562"/>
    </source>
</evidence>
<reference evidence="2" key="1">
    <citation type="submission" date="2022-06" db="EMBL/GenBank/DDBJ databases">
        <title>Isolation of gut microbiota from human fecal samples.</title>
        <authorList>
            <person name="Pamer E.G."/>
            <person name="Barat B."/>
            <person name="Waligurski E."/>
            <person name="Medina S."/>
            <person name="Paddock L."/>
            <person name="Mostad J."/>
        </authorList>
    </citation>
    <scope>NUCLEOTIDE SEQUENCE</scope>
    <source>
        <strain evidence="2">DFI.9.91</strain>
    </source>
</reference>
<organism evidence="2 3">
    <name type="scientific">Intestinimonas massiliensis</name>
    <name type="common">ex Afouda et al. 2020</name>
    <dbReference type="NCBI Taxonomy" id="1673721"/>
    <lineage>
        <taxon>Bacteria</taxon>
        <taxon>Bacillati</taxon>
        <taxon>Bacillota</taxon>
        <taxon>Clostridia</taxon>
        <taxon>Eubacteriales</taxon>
        <taxon>Intestinimonas</taxon>
    </lineage>
</organism>
<keyword evidence="1" id="KW-1133">Transmembrane helix</keyword>
<protein>
    <submittedName>
        <fullName evidence="2">Stage III sporulation protein AF</fullName>
    </submittedName>
</protein>
<keyword evidence="1" id="KW-0472">Membrane</keyword>
<name>A0AAW5JSK5_9FIRM</name>
<feature type="transmembrane region" description="Helical" evidence="1">
    <location>
        <begin position="34"/>
        <end position="52"/>
    </location>
</feature>